<gene>
    <name evidence="1" type="ORF">CFR80_15240</name>
</gene>
<protein>
    <submittedName>
        <fullName evidence="1">Uncharacterized protein</fullName>
    </submittedName>
</protein>
<sequence>MNPGCTATTLRTCVAALSGLRLQSGNWTVRCVLLDLINENDHLRGKIHISREKRIETNFTYRSWHFISVFNGNFALLQ</sequence>
<name>A0A318QPS3_9PROT</name>
<proteinExistence type="predicted"/>
<evidence type="ECO:0000313" key="1">
    <source>
        <dbReference type="EMBL" id="PYD79371.1"/>
    </source>
</evidence>
<organism evidence="1 2">
    <name type="scientific">Komagataeibacter oboediens</name>
    <dbReference type="NCBI Taxonomy" id="65958"/>
    <lineage>
        <taxon>Bacteria</taxon>
        <taxon>Pseudomonadati</taxon>
        <taxon>Pseudomonadota</taxon>
        <taxon>Alphaproteobacteria</taxon>
        <taxon>Acetobacterales</taxon>
        <taxon>Acetobacteraceae</taxon>
        <taxon>Komagataeibacter</taxon>
    </lineage>
</organism>
<dbReference type="AlphaFoldDB" id="A0A318QPS3"/>
<evidence type="ECO:0000313" key="2">
    <source>
        <dbReference type="Proteomes" id="UP000247417"/>
    </source>
</evidence>
<reference evidence="1 2" key="1">
    <citation type="submission" date="2017-07" db="EMBL/GenBank/DDBJ databases">
        <title>A draft genome sequence of Komagataeibacter oboediens LMG 18849.</title>
        <authorList>
            <person name="Skraban J."/>
            <person name="Cleenwerck I."/>
            <person name="Vandamme P."/>
            <person name="Trcek J."/>
        </authorList>
    </citation>
    <scope>NUCLEOTIDE SEQUENCE [LARGE SCALE GENOMIC DNA]</scope>
    <source>
        <strain evidence="1 2">LMG 18849</strain>
    </source>
</reference>
<accession>A0A318QPS3</accession>
<dbReference type="EMBL" id="NKTX01000073">
    <property type="protein sequence ID" value="PYD79371.1"/>
    <property type="molecule type" value="Genomic_DNA"/>
</dbReference>
<comment type="caution">
    <text evidence="1">The sequence shown here is derived from an EMBL/GenBank/DDBJ whole genome shotgun (WGS) entry which is preliminary data.</text>
</comment>
<dbReference type="Proteomes" id="UP000247417">
    <property type="component" value="Unassembled WGS sequence"/>
</dbReference>